<keyword evidence="2" id="KW-1185">Reference proteome</keyword>
<evidence type="ECO:0008006" key="3">
    <source>
        <dbReference type="Google" id="ProtNLM"/>
    </source>
</evidence>
<accession>A0ABP3GGI1</accession>
<dbReference type="Proteomes" id="UP001500063">
    <property type="component" value="Unassembled WGS sequence"/>
</dbReference>
<dbReference type="EMBL" id="BAAABW010000013">
    <property type="protein sequence ID" value="GAA0344891.1"/>
    <property type="molecule type" value="Genomic_DNA"/>
</dbReference>
<reference evidence="2" key="1">
    <citation type="journal article" date="2019" name="Int. J. Syst. Evol. Microbiol.">
        <title>The Global Catalogue of Microorganisms (GCM) 10K type strain sequencing project: providing services to taxonomists for standard genome sequencing and annotation.</title>
        <authorList>
            <consortium name="The Broad Institute Genomics Platform"/>
            <consortium name="The Broad Institute Genome Sequencing Center for Infectious Disease"/>
            <person name="Wu L."/>
            <person name="Ma J."/>
        </authorList>
    </citation>
    <scope>NUCLEOTIDE SEQUENCE [LARGE SCALE GENOMIC DNA]</scope>
    <source>
        <strain evidence="2">JCM 4565</strain>
    </source>
</reference>
<gene>
    <name evidence="1" type="ORF">GCM10010319_21400</name>
</gene>
<sequence>MAVLTPKEGARALPSAAPRRRVLLISRDDELDSLLVRRRIAAHLGDLSTAGMCADAGPPDVALVCDDTAAADRLLEKGVAVVQLRSGQGHPGAEGPRPPEHSAFRAHREIRVHRPGWLPGPWPQDDGRPTGAVAPVRSARNRVRSGTLLLMSLWGVPDEQTAAFTAGPLQALVREAVRRTGHCTVVCDTRLTMVRRALDGRHDDAVRAVRAAEADVDALHASSEAFLSSPTLTALTLAHARRSPLALLPPLGDAQRDLAGRVARVVPLPSADGPGAWAAHVGDGPWAALDPALDDLRGAQRVARTLRQLSLAPR</sequence>
<dbReference type="RefSeq" id="WP_344117529.1">
    <property type="nucleotide sequence ID" value="NZ_BAAABW010000013.1"/>
</dbReference>
<evidence type="ECO:0000313" key="1">
    <source>
        <dbReference type="EMBL" id="GAA0344891.1"/>
    </source>
</evidence>
<organism evidence="1 2">
    <name type="scientific">Streptomyces blastmyceticus</name>
    <dbReference type="NCBI Taxonomy" id="68180"/>
    <lineage>
        <taxon>Bacteria</taxon>
        <taxon>Bacillati</taxon>
        <taxon>Actinomycetota</taxon>
        <taxon>Actinomycetes</taxon>
        <taxon>Kitasatosporales</taxon>
        <taxon>Streptomycetaceae</taxon>
        <taxon>Streptomyces</taxon>
    </lineage>
</organism>
<comment type="caution">
    <text evidence="1">The sequence shown here is derived from an EMBL/GenBank/DDBJ whole genome shotgun (WGS) entry which is preliminary data.</text>
</comment>
<name>A0ABP3GGI1_9ACTN</name>
<dbReference type="InterPro" id="IPR031013">
    <property type="entry name" value="CGA_synth-rel"/>
</dbReference>
<evidence type="ECO:0000313" key="2">
    <source>
        <dbReference type="Proteomes" id="UP001500063"/>
    </source>
</evidence>
<dbReference type="NCBIfam" id="TIGR04469">
    <property type="entry name" value="CGA_synth_rel"/>
    <property type="match status" value="1"/>
</dbReference>
<proteinExistence type="predicted"/>
<protein>
    <recommendedName>
        <fullName evidence="3">CGA synthase-related protein</fullName>
    </recommendedName>
</protein>